<dbReference type="InterPro" id="IPR002539">
    <property type="entry name" value="MaoC-like_dom"/>
</dbReference>
<feature type="domain" description="MaoC-like" evidence="2">
    <location>
        <begin position="15"/>
        <end position="125"/>
    </location>
</feature>
<dbReference type="RefSeq" id="WP_071649170.1">
    <property type="nucleotide sequence ID" value="NZ_CP017962.1"/>
</dbReference>
<reference evidence="3 4" key="1">
    <citation type="submission" date="2016-11" db="EMBL/GenBank/DDBJ databases">
        <title>Complete genome sequencing of Virgibacillus halodenitrificans PDB-F2.</title>
        <authorList>
            <person name="Sun Z."/>
            <person name="Zhou Y."/>
            <person name="Li H."/>
        </authorList>
    </citation>
    <scope>NUCLEOTIDE SEQUENCE [LARGE SCALE GENOMIC DNA]</scope>
    <source>
        <strain evidence="3 4">PDB-F2</strain>
    </source>
</reference>
<proteinExistence type="predicted"/>
<dbReference type="KEGG" id="vhl:BME96_12030"/>
<sequence>MATTTSLDFTSLKEGQQLKSLTKPPVTKVQLVKYAGASGDFNPLHTDDEFAKKVGMDGAIAHGMLIMGFLGEYVMSIAGTSAEIFRFRMRFGSVTRPGDQITCFSTVTKIYKEEDTHCVELALKAEKANGETVGTGIAHLRQL</sequence>
<keyword evidence="1" id="KW-0812">Transmembrane</keyword>
<dbReference type="GO" id="GO:0005835">
    <property type="term" value="C:fatty acid synthase complex"/>
    <property type="evidence" value="ECO:0007669"/>
    <property type="project" value="InterPro"/>
</dbReference>
<keyword evidence="1" id="KW-1133">Transmembrane helix</keyword>
<gene>
    <name evidence="3" type="ORF">BME96_12030</name>
</gene>
<organism evidence="3 4">
    <name type="scientific">Virgibacillus halodenitrificans</name>
    <name type="common">Bacillus halodenitrificans</name>
    <dbReference type="NCBI Taxonomy" id="1482"/>
    <lineage>
        <taxon>Bacteria</taxon>
        <taxon>Bacillati</taxon>
        <taxon>Bacillota</taxon>
        <taxon>Bacilli</taxon>
        <taxon>Bacillales</taxon>
        <taxon>Bacillaceae</taxon>
        <taxon>Virgibacillus</taxon>
    </lineage>
</organism>
<dbReference type="Proteomes" id="UP000182945">
    <property type="component" value="Chromosome"/>
</dbReference>
<dbReference type="InterPro" id="IPR003965">
    <property type="entry name" value="Fatty_acid_synthase"/>
</dbReference>
<dbReference type="PANTHER" id="PTHR43841">
    <property type="entry name" value="3-HYDROXYACYL-THIOESTER DEHYDRATASE HTDX-RELATED"/>
    <property type="match status" value="1"/>
</dbReference>
<evidence type="ECO:0000313" key="3">
    <source>
        <dbReference type="EMBL" id="APC48879.1"/>
    </source>
</evidence>
<dbReference type="GO" id="GO:0006633">
    <property type="term" value="P:fatty acid biosynthetic process"/>
    <property type="evidence" value="ECO:0007669"/>
    <property type="project" value="InterPro"/>
</dbReference>
<dbReference type="GeneID" id="71515129"/>
<dbReference type="InterPro" id="IPR029069">
    <property type="entry name" value="HotDog_dom_sf"/>
</dbReference>
<feature type="transmembrane region" description="Helical" evidence="1">
    <location>
        <begin position="59"/>
        <end position="80"/>
    </location>
</feature>
<name>A0AAC9NLN5_VIRHA</name>
<dbReference type="Pfam" id="PF01575">
    <property type="entry name" value="MaoC_dehydratas"/>
    <property type="match status" value="1"/>
</dbReference>
<dbReference type="GO" id="GO:0004312">
    <property type="term" value="F:fatty acid synthase activity"/>
    <property type="evidence" value="ECO:0007669"/>
    <property type="project" value="InterPro"/>
</dbReference>
<dbReference type="AlphaFoldDB" id="A0AAC9NLN5"/>
<evidence type="ECO:0000256" key="1">
    <source>
        <dbReference type="SAM" id="Phobius"/>
    </source>
</evidence>
<dbReference type="SUPFAM" id="SSF54637">
    <property type="entry name" value="Thioesterase/thiol ester dehydrase-isomerase"/>
    <property type="match status" value="1"/>
</dbReference>
<accession>A0AAC9NLN5</accession>
<dbReference type="EMBL" id="CP017962">
    <property type="protein sequence ID" value="APC48879.1"/>
    <property type="molecule type" value="Genomic_DNA"/>
</dbReference>
<protein>
    <submittedName>
        <fullName evidence="3">Dehydratase</fullName>
    </submittedName>
</protein>
<evidence type="ECO:0000259" key="2">
    <source>
        <dbReference type="Pfam" id="PF01575"/>
    </source>
</evidence>
<dbReference type="PRINTS" id="PR01483">
    <property type="entry name" value="FASYNTHASE"/>
</dbReference>
<dbReference type="Gene3D" id="3.10.129.10">
    <property type="entry name" value="Hotdog Thioesterase"/>
    <property type="match status" value="1"/>
</dbReference>
<evidence type="ECO:0000313" key="4">
    <source>
        <dbReference type="Proteomes" id="UP000182945"/>
    </source>
</evidence>
<keyword evidence="1" id="KW-0472">Membrane</keyword>
<dbReference type="PANTHER" id="PTHR43841:SF3">
    <property type="entry name" value="(3R)-HYDROXYACYL-ACP DEHYDRATASE SUBUNIT HADB"/>
    <property type="match status" value="1"/>
</dbReference>